<feature type="transmembrane region" description="Helical" evidence="11">
    <location>
        <begin position="133"/>
        <end position="157"/>
    </location>
</feature>
<evidence type="ECO:0000256" key="8">
    <source>
        <dbReference type="ARBA" id="ARBA00023224"/>
    </source>
</evidence>
<keyword evidence="2" id="KW-1003">Cell membrane</keyword>
<evidence type="ECO:0000256" key="9">
    <source>
        <dbReference type="RuleBase" id="RU000688"/>
    </source>
</evidence>
<keyword evidence="14" id="KW-1185">Reference proteome</keyword>
<comment type="similarity">
    <text evidence="9">Belongs to the G-protein coupled receptor 1 family.</text>
</comment>
<evidence type="ECO:0000313" key="14">
    <source>
        <dbReference type="Proteomes" id="UP001159428"/>
    </source>
</evidence>
<dbReference type="PROSITE" id="PS00237">
    <property type="entry name" value="G_PROTEIN_RECEP_F1_1"/>
    <property type="match status" value="1"/>
</dbReference>
<protein>
    <recommendedName>
        <fullName evidence="12">G-protein coupled receptors family 1 profile domain-containing protein</fullName>
    </recommendedName>
</protein>
<dbReference type="InterPro" id="IPR017452">
    <property type="entry name" value="GPCR_Rhodpsn_7TM"/>
</dbReference>
<dbReference type="GO" id="GO:0004930">
    <property type="term" value="F:G protein-coupled receptor activity"/>
    <property type="evidence" value="ECO:0007669"/>
    <property type="project" value="UniProtKB-KW"/>
</dbReference>
<keyword evidence="5 9" id="KW-0297">G-protein coupled receptor</keyword>
<evidence type="ECO:0000259" key="12">
    <source>
        <dbReference type="PROSITE" id="PS50262"/>
    </source>
</evidence>
<evidence type="ECO:0000256" key="11">
    <source>
        <dbReference type="SAM" id="Phobius"/>
    </source>
</evidence>
<keyword evidence="3 9" id="KW-0812">Transmembrane</keyword>
<comment type="subcellular location">
    <subcellularLocation>
        <location evidence="1">Cell membrane</location>
        <topology evidence="1">Multi-pass membrane protein</topology>
    </subcellularLocation>
</comment>
<feature type="transmembrane region" description="Helical" evidence="11">
    <location>
        <begin position="253"/>
        <end position="275"/>
    </location>
</feature>
<proteinExistence type="inferred from homology"/>
<dbReference type="InterPro" id="IPR000276">
    <property type="entry name" value="GPCR_Rhodpsn"/>
</dbReference>
<feature type="transmembrane region" description="Helical" evidence="11">
    <location>
        <begin position="22"/>
        <end position="46"/>
    </location>
</feature>
<evidence type="ECO:0000256" key="5">
    <source>
        <dbReference type="ARBA" id="ARBA00023040"/>
    </source>
</evidence>
<dbReference type="EMBL" id="CALNXJ010000044">
    <property type="protein sequence ID" value="CAH3148138.1"/>
    <property type="molecule type" value="Genomic_DNA"/>
</dbReference>
<sequence>MEENLTLPKVDLDNNTSSSLPVYYIILASLIGFVAVFGNGVVIYLISTRRRLHVETNYFVVSLAFADLLVGLFLPTFIIACDFWSDCDITTYFMFFNLFTLISIANLFAMTVDRYISILYPLRYQSYATSRRLFGTILVSWIIPAYLSFSPLFWTLASSETVKNTGKKVHALIVITAFEVIPTVVMPAMYIQIFVTARRHARQVATHQTQLDLNSQVNNRDNTQQATADADKRASHTSQQSKGKRKTADSSSVIVLGAVIGLFVVCWSFDTVISLCSKLELCVISDGLFRVSDLMIFVNSAINPIVYAFLKKDIKRELSFICCRTVAMNEK</sequence>
<comment type="caution">
    <text evidence="13">The sequence shown here is derived from an EMBL/GenBank/DDBJ whole genome shotgun (WGS) entry which is preliminary data.</text>
</comment>
<dbReference type="AlphaFoldDB" id="A0AAU9XHS7"/>
<evidence type="ECO:0000256" key="1">
    <source>
        <dbReference type="ARBA" id="ARBA00004651"/>
    </source>
</evidence>
<evidence type="ECO:0000256" key="4">
    <source>
        <dbReference type="ARBA" id="ARBA00022989"/>
    </source>
</evidence>
<dbReference type="GO" id="GO:0005886">
    <property type="term" value="C:plasma membrane"/>
    <property type="evidence" value="ECO:0007669"/>
    <property type="project" value="UniProtKB-SubCell"/>
</dbReference>
<evidence type="ECO:0000256" key="3">
    <source>
        <dbReference type="ARBA" id="ARBA00022692"/>
    </source>
</evidence>
<reference evidence="13 14" key="1">
    <citation type="submission" date="2022-05" db="EMBL/GenBank/DDBJ databases">
        <authorList>
            <consortium name="Genoscope - CEA"/>
            <person name="William W."/>
        </authorList>
    </citation>
    <scope>NUCLEOTIDE SEQUENCE [LARGE SCALE GENOMIC DNA]</scope>
</reference>
<organism evidence="13 14">
    <name type="scientific">Pocillopora meandrina</name>
    <dbReference type="NCBI Taxonomy" id="46732"/>
    <lineage>
        <taxon>Eukaryota</taxon>
        <taxon>Metazoa</taxon>
        <taxon>Cnidaria</taxon>
        <taxon>Anthozoa</taxon>
        <taxon>Hexacorallia</taxon>
        <taxon>Scleractinia</taxon>
        <taxon>Astrocoeniina</taxon>
        <taxon>Pocilloporidae</taxon>
        <taxon>Pocillopora</taxon>
    </lineage>
</organism>
<feature type="region of interest" description="Disordered" evidence="10">
    <location>
        <begin position="216"/>
        <end position="245"/>
    </location>
</feature>
<evidence type="ECO:0000256" key="7">
    <source>
        <dbReference type="ARBA" id="ARBA00023170"/>
    </source>
</evidence>
<dbReference type="Proteomes" id="UP001159428">
    <property type="component" value="Unassembled WGS sequence"/>
</dbReference>
<dbReference type="PANTHER" id="PTHR24249">
    <property type="entry name" value="HISTAMINE RECEPTOR-RELATED G-PROTEIN COUPLED RECEPTOR"/>
    <property type="match status" value="1"/>
</dbReference>
<feature type="transmembrane region" description="Helical" evidence="11">
    <location>
        <begin position="92"/>
        <end position="112"/>
    </location>
</feature>
<feature type="transmembrane region" description="Helical" evidence="11">
    <location>
        <begin position="287"/>
        <end position="310"/>
    </location>
</feature>
<evidence type="ECO:0000313" key="13">
    <source>
        <dbReference type="EMBL" id="CAH3148138.1"/>
    </source>
</evidence>
<gene>
    <name evidence="13" type="ORF">PMEA_00023727</name>
</gene>
<dbReference type="SMART" id="SM01381">
    <property type="entry name" value="7TM_GPCR_Srsx"/>
    <property type="match status" value="1"/>
</dbReference>
<keyword evidence="7 9" id="KW-0675">Receptor</keyword>
<dbReference type="InterPro" id="IPR050569">
    <property type="entry name" value="TAAR"/>
</dbReference>
<feature type="compositionally biased region" description="Polar residues" evidence="10">
    <location>
        <begin position="216"/>
        <end position="227"/>
    </location>
</feature>
<dbReference type="PANTHER" id="PTHR24249:SF372">
    <property type="entry name" value="G-PROTEIN COUPLED RECEPTORS FAMILY 1 PROFILE DOMAIN-CONTAINING PROTEIN"/>
    <property type="match status" value="1"/>
</dbReference>
<feature type="transmembrane region" description="Helical" evidence="11">
    <location>
        <begin position="169"/>
        <end position="193"/>
    </location>
</feature>
<evidence type="ECO:0000256" key="6">
    <source>
        <dbReference type="ARBA" id="ARBA00023136"/>
    </source>
</evidence>
<dbReference type="Gene3D" id="1.20.1070.10">
    <property type="entry name" value="Rhodopsin 7-helix transmembrane proteins"/>
    <property type="match status" value="1"/>
</dbReference>
<accession>A0AAU9XHS7</accession>
<keyword evidence="4 11" id="KW-1133">Transmembrane helix</keyword>
<keyword evidence="6 11" id="KW-0472">Membrane</keyword>
<feature type="domain" description="G-protein coupled receptors family 1 profile" evidence="12">
    <location>
        <begin position="38"/>
        <end position="307"/>
    </location>
</feature>
<dbReference type="Pfam" id="PF00001">
    <property type="entry name" value="7tm_1"/>
    <property type="match status" value="1"/>
</dbReference>
<dbReference type="SUPFAM" id="SSF81321">
    <property type="entry name" value="Family A G protein-coupled receptor-like"/>
    <property type="match status" value="1"/>
</dbReference>
<name>A0AAU9XHS7_9CNID</name>
<evidence type="ECO:0000256" key="2">
    <source>
        <dbReference type="ARBA" id="ARBA00022475"/>
    </source>
</evidence>
<dbReference type="PROSITE" id="PS50262">
    <property type="entry name" value="G_PROTEIN_RECEP_F1_2"/>
    <property type="match status" value="1"/>
</dbReference>
<keyword evidence="8 9" id="KW-0807">Transducer</keyword>
<feature type="transmembrane region" description="Helical" evidence="11">
    <location>
        <begin position="58"/>
        <end position="80"/>
    </location>
</feature>
<dbReference type="PRINTS" id="PR00237">
    <property type="entry name" value="GPCRRHODOPSN"/>
</dbReference>
<evidence type="ECO:0000256" key="10">
    <source>
        <dbReference type="SAM" id="MobiDB-lite"/>
    </source>
</evidence>